<keyword evidence="1" id="KW-0812">Transmembrane</keyword>
<dbReference type="OrthoDB" id="1625751at2"/>
<dbReference type="Proteomes" id="UP000005481">
    <property type="component" value="Unassembled WGS sequence"/>
</dbReference>
<feature type="transmembrane region" description="Helical" evidence="1">
    <location>
        <begin position="6"/>
        <end position="31"/>
    </location>
</feature>
<evidence type="ECO:0008006" key="4">
    <source>
        <dbReference type="Google" id="ProtNLM"/>
    </source>
</evidence>
<comment type="caution">
    <text evidence="2">The sequence shown here is derived from an EMBL/GenBank/DDBJ whole genome shotgun (WGS) entry which is preliminary data.</text>
</comment>
<proteinExistence type="predicted"/>
<accession>G9YID9</accession>
<sequence>MDETTFMYVEIVLAVLAVAAFAFAVTVLTLIRRLNGLHSELAALKSRYDASEMKEPGKIAALPEGKGKEPVKRAELAPLGERKPAVVPAPSAAVAADGVEPEVVAAVMAAVTACGYMPTAIRPVRQRKRQNKRWLLAGRLAGMR</sequence>
<evidence type="ECO:0000256" key="1">
    <source>
        <dbReference type="SAM" id="Phobius"/>
    </source>
</evidence>
<keyword evidence="3" id="KW-1185">Reference proteome</keyword>
<evidence type="ECO:0000313" key="2">
    <source>
        <dbReference type="EMBL" id="EHM39742.1"/>
    </source>
</evidence>
<protein>
    <recommendedName>
        <fullName evidence="4">Sodium pump decarboxylase, gamma subunit</fullName>
    </recommendedName>
</protein>
<dbReference type="RefSeq" id="WP_006790399.1">
    <property type="nucleotide sequence ID" value="NZ_JH417599.1"/>
</dbReference>
<reference evidence="2 3" key="1">
    <citation type="submission" date="2011-08" db="EMBL/GenBank/DDBJ databases">
        <authorList>
            <person name="Weinstock G."/>
            <person name="Sodergren E."/>
            <person name="Clifton S."/>
            <person name="Fulton L."/>
            <person name="Fulton B."/>
            <person name="Courtney L."/>
            <person name="Fronick C."/>
            <person name="Harrison M."/>
            <person name="Strong C."/>
            <person name="Farmer C."/>
            <person name="Delahaunty K."/>
            <person name="Markovic C."/>
            <person name="Hall O."/>
            <person name="Minx P."/>
            <person name="Tomlinson C."/>
            <person name="Mitreva M."/>
            <person name="Hou S."/>
            <person name="Chen J."/>
            <person name="Wollam A."/>
            <person name="Pepin K.H."/>
            <person name="Johnson M."/>
            <person name="Bhonagiri V."/>
            <person name="Zhang X."/>
            <person name="Suruliraj S."/>
            <person name="Warren W."/>
            <person name="Chinwalla A."/>
            <person name="Mardis E.R."/>
            <person name="Wilson R.K."/>
        </authorList>
    </citation>
    <scope>NUCLEOTIDE SEQUENCE [LARGE SCALE GENOMIC DNA]</scope>
    <source>
        <strain evidence="2 3">F0357</strain>
    </source>
</reference>
<keyword evidence="1" id="KW-0472">Membrane</keyword>
<keyword evidence="1" id="KW-1133">Transmembrane helix</keyword>
<dbReference type="AlphaFoldDB" id="G9YID9"/>
<dbReference type="STRING" id="861450.HMPREF0080_01430"/>
<evidence type="ECO:0000313" key="3">
    <source>
        <dbReference type="Proteomes" id="UP000005481"/>
    </source>
</evidence>
<gene>
    <name evidence="2" type="ORF">HMPREF0080_01430</name>
</gene>
<organism evidence="2 3">
    <name type="scientific">Anaeroglobus geminatus F0357</name>
    <dbReference type="NCBI Taxonomy" id="861450"/>
    <lineage>
        <taxon>Bacteria</taxon>
        <taxon>Bacillati</taxon>
        <taxon>Bacillota</taxon>
        <taxon>Negativicutes</taxon>
        <taxon>Veillonellales</taxon>
        <taxon>Veillonellaceae</taxon>
        <taxon>Anaeroglobus</taxon>
    </lineage>
</organism>
<dbReference type="EMBL" id="AGCJ01000060">
    <property type="protein sequence ID" value="EHM39742.1"/>
    <property type="molecule type" value="Genomic_DNA"/>
</dbReference>
<dbReference type="HOGENOM" id="CLU_1792449_0_0_9"/>
<dbReference type="eggNOG" id="ENOG502ZT7E">
    <property type="taxonomic scope" value="Bacteria"/>
</dbReference>
<name>G9YID9_9FIRM</name>